<dbReference type="GeneID" id="86843087"/>
<name>A0A2N6PFP7_9MICO</name>
<dbReference type="Proteomes" id="UP000235703">
    <property type="component" value="Unassembled WGS sequence"/>
</dbReference>
<dbReference type="OrthoDB" id="9808348at2"/>
<evidence type="ECO:0000313" key="10">
    <source>
        <dbReference type="EMBL" id="PMB97503.1"/>
    </source>
</evidence>
<dbReference type="SUPFAM" id="SSF54713">
    <property type="entry name" value="Elongation factor Ts (EF-Ts), dimerisation domain"/>
    <property type="match status" value="1"/>
</dbReference>
<dbReference type="EMBL" id="PNFZ01000006">
    <property type="protein sequence ID" value="PMB97503.1"/>
    <property type="molecule type" value="Genomic_DNA"/>
</dbReference>
<evidence type="ECO:0000256" key="8">
    <source>
        <dbReference type="RuleBase" id="RU000643"/>
    </source>
</evidence>
<dbReference type="InterPro" id="IPR036402">
    <property type="entry name" value="EF-Ts_dimer_sf"/>
</dbReference>
<dbReference type="NCBIfam" id="TIGR00116">
    <property type="entry name" value="tsf"/>
    <property type="match status" value="1"/>
</dbReference>
<dbReference type="InterPro" id="IPR009060">
    <property type="entry name" value="UBA-like_sf"/>
</dbReference>
<dbReference type="InterPro" id="IPR014039">
    <property type="entry name" value="Transl_elong_EFTs/EF1B_dimer"/>
</dbReference>
<dbReference type="GO" id="GO:0003746">
    <property type="term" value="F:translation elongation factor activity"/>
    <property type="evidence" value="ECO:0007669"/>
    <property type="project" value="UniProtKB-UniRule"/>
</dbReference>
<dbReference type="PANTHER" id="PTHR11741:SF0">
    <property type="entry name" value="ELONGATION FACTOR TS, MITOCHONDRIAL"/>
    <property type="match status" value="1"/>
</dbReference>
<dbReference type="FunFam" id="1.10.8.10:FF:000001">
    <property type="entry name" value="Elongation factor Ts"/>
    <property type="match status" value="1"/>
</dbReference>
<comment type="function">
    <text evidence="5 6 7">Associates with the EF-Tu.GDP complex and induces the exchange of GDP to GTP. It remains bound to the aminoacyl-tRNA.EF-Tu.GTP complex up to the GTP hydrolysis stage on the ribosome.</text>
</comment>
<keyword evidence="3 6" id="KW-0251">Elongation factor</keyword>
<evidence type="ECO:0000313" key="11">
    <source>
        <dbReference type="Proteomes" id="UP000235703"/>
    </source>
</evidence>
<dbReference type="HAMAP" id="MF_00050">
    <property type="entry name" value="EF_Ts"/>
    <property type="match status" value="1"/>
</dbReference>
<dbReference type="AlphaFoldDB" id="A0A2N6PFP7"/>
<evidence type="ECO:0000256" key="6">
    <source>
        <dbReference type="HAMAP-Rule" id="MF_00050"/>
    </source>
</evidence>
<protein>
    <recommendedName>
        <fullName evidence="2 6">Elongation factor Ts</fullName>
        <shortName evidence="6">EF-Ts</shortName>
    </recommendedName>
</protein>
<dbReference type="Gene3D" id="3.30.479.20">
    <property type="entry name" value="Elongation factor Ts, dimerisation domain"/>
    <property type="match status" value="2"/>
</dbReference>
<dbReference type="PANTHER" id="PTHR11741">
    <property type="entry name" value="ELONGATION FACTOR TS"/>
    <property type="match status" value="1"/>
</dbReference>
<evidence type="ECO:0000256" key="3">
    <source>
        <dbReference type="ARBA" id="ARBA00022768"/>
    </source>
</evidence>
<feature type="domain" description="Translation elongation factor EFTs/EF1B dimerisation" evidence="9">
    <location>
        <begin position="71"/>
        <end position="274"/>
    </location>
</feature>
<dbReference type="Gene3D" id="1.10.8.10">
    <property type="entry name" value="DNA helicase RuvA subunit, C-terminal domain"/>
    <property type="match status" value="1"/>
</dbReference>
<evidence type="ECO:0000256" key="1">
    <source>
        <dbReference type="ARBA" id="ARBA00005532"/>
    </source>
</evidence>
<feature type="region of interest" description="Involved in Mg(2+) ion dislocation from EF-Tu" evidence="6">
    <location>
        <begin position="80"/>
        <end position="83"/>
    </location>
</feature>
<evidence type="ECO:0000256" key="5">
    <source>
        <dbReference type="ARBA" id="ARBA00025453"/>
    </source>
</evidence>
<dbReference type="Pfam" id="PF00889">
    <property type="entry name" value="EF_TS"/>
    <property type="match status" value="1"/>
</dbReference>
<dbReference type="SUPFAM" id="SSF46934">
    <property type="entry name" value="UBA-like"/>
    <property type="match status" value="1"/>
</dbReference>
<comment type="similarity">
    <text evidence="1 6 7">Belongs to the EF-Ts family.</text>
</comment>
<evidence type="ECO:0000256" key="4">
    <source>
        <dbReference type="ARBA" id="ARBA00022917"/>
    </source>
</evidence>
<dbReference type="CDD" id="cd14275">
    <property type="entry name" value="UBA_EF-Ts"/>
    <property type="match status" value="1"/>
</dbReference>
<comment type="subcellular location">
    <subcellularLocation>
        <location evidence="6 8">Cytoplasm</location>
    </subcellularLocation>
</comment>
<keyword evidence="4 6" id="KW-0648">Protein biosynthesis</keyword>
<dbReference type="RefSeq" id="WP_102162586.1">
    <property type="nucleotide sequence ID" value="NZ_JALXLX010000005.1"/>
</dbReference>
<dbReference type="InterPro" id="IPR001816">
    <property type="entry name" value="Transl_elong_EFTs/EF1B"/>
</dbReference>
<dbReference type="PROSITE" id="PS01127">
    <property type="entry name" value="EF_TS_2"/>
    <property type="match status" value="1"/>
</dbReference>
<sequence length="275" mass="29830">MANYTAADIKALRDRTGAGMMAVKKALDEAQGDQAKAIEILRVKGLKSASKREDRSTSDGLVATHVENGVGTMIELNSETDFVAKSDKFGQLADEVLKLAVEAKADSAEALLDSEADGKKVSEFIAEQGAVLGEKVVLRRVGRVEGSKVDSYLHRTNPDLPPQVGVLFAYEGDDDEAAHDVAVHIAAMTPTYFSREDVPADVVEKERSIALETSKNEGKPEQAIPKIVEGRVNAFFKDNCLLDQPFAKEPKKSVQTILDEAKVKPLGFQRFRVGS</sequence>
<dbReference type="PROSITE" id="PS01126">
    <property type="entry name" value="EF_TS_1"/>
    <property type="match status" value="1"/>
</dbReference>
<dbReference type="InterPro" id="IPR018101">
    <property type="entry name" value="Transl_elong_Ts_CS"/>
</dbReference>
<organism evidence="10 11">
    <name type="scientific">Brevibacterium luteolum</name>
    <dbReference type="NCBI Taxonomy" id="199591"/>
    <lineage>
        <taxon>Bacteria</taxon>
        <taxon>Bacillati</taxon>
        <taxon>Actinomycetota</taxon>
        <taxon>Actinomycetes</taxon>
        <taxon>Micrococcales</taxon>
        <taxon>Brevibacteriaceae</taxon>
        <taxon>Brevibacterium</taxon>
    </lineage>
</organism>
<evidence type="ECO:0000256" key="7">
    <source>
        <dbReference type="RuleBase" id="RU000642"/>
    </source>
</evidence>
<accession>A0A2N6PFP7</accession>
<gene>
    <name evidence="6" type="primary">tsf</name>
    <name evidence="10" type="ORF">CJ198_10625</name>
</gene>
<proteinExistence type="inferred from homology"/>
<dbReference type="GO" id="GO:0005737">
    <property type="term" value="C:cytoplasm"/>
    <property type="evidence" value="ECO:0007669"/>
    <property type="project" value="UniProtKB-SubCell"/>
</dbReference>
<dbReference type="Gene3D" id="1.10.286.20">
    <property type="match status" value="1"/>
</dbReference>
<keyword evidence="11" id="KW-1185">Reference proteome</keyword>
<evidence type="ECO:0000259" key="9">
    <source>
        <dbReference type="Pfam" id="PF00889"/>
    </source>
</evidence>
<comment type="caution">
    <text evidence="10">The sequence shown here is derived from an EMBL/GenBank/DDBJ whole genome shotgun (WGS) entry which is preliminary data.</text>
</comment>
<keyword evidence="6" id="KW-0963">Cytoplasm</keyword>
<evidence type="ECO:0000256" key="2">
    <source>
        <dbReference type="ARBA" id="ARBA00016956"/>
    </source>
</evidence>
<dbReference type="FunFam" id="1.10.286.20:FF:000001">
    <property type="entry name" value="Elongation factor Ts"/>
    <property type="match status" value="1"/>
</dbReference>
<reference evidence="10 11" key="1">
    <citation type="submission" date="2017-09" db="EMBL/GenBank/DDBJ databases">
        <title>Bacterial strain isolated from the female urinary microbiota.</title>
        <authorList>
            <person name="Thomas-White K."/>
            <person name="Kumar N."/>
            <person name="Forster S."/>
            <person name="Putonti C."/>
            <person name="Lawley T."/>
            <person name="Wolfe A.J."/>
        </authorList>
    </citation>
    <scope>NUCLEOTIDE SEQUENCE [LARGE SCALE GENOMIC DNA]</scope>
    <source>
        <strain evidence="10 11">UMB0680</strain>
    </source>
</reference>